<evidence type="ECO:0000259" key="8">
    <source>
        <dbReference type="PROSITE" id="PS50928"/>
    </source>
</evidence>
<keyword evidence="10" id="KW-1185">Reference proteome</keyword>
<feature type="transmembrane region" description="Helical" evidence="7">
    <location>
        <begin position="104"/>
        <end position="135"/>
    </location>
</feature>
<dbReference type="PANTHER" id="PTHR30151">
    <property type="entry name" value="ALKANE SULFONATE ABC TRANSPORTER-RELATED, MEMBRANE SUBUNIT"/>
    <property type="match status" value="1"/>
</dbReference>
<evidence type="ECO:0000256" key="2">
    <source>
        <dbReference type="ARBA" id="ARBA00022448"/>
    </source>
</evidence>
<dbReference type="RefSeq" id="WP_092275822.1">
    <property type="nucleotide sequence ID" value="NZ_BJOE01000016.1"/>
</dbReference>
<keyword evidence="3" id="KW-1003">Cell membrane</keyword>
<dbReference type="InterPro" id="IPR035906">
    <property type="entry name" value="MetI-like_sf"/>
</dbReference>
<evidence type="ECO:0000256" key="7">
    <source>
        <dbReference type="RuleBase" id="RU363032"/>
    </source>
</evidence>
<evidence type="ECO:0000256" key="1">
    <source>
        <dbReference type="ARBA" id="ARBA00004651"/>
    </source>
</evidence>
<proteinExistence type="inferred from homology"/>
<evidence type="ECO:0000256" key="5">
    <source>
        <dbReference type="ARBA" id="ARBA00022989"/>
    </source>
</evidence>
<sequence length="253" mass="27861">MDKRLHKIALIEVVVLLVLWQLLAMLQWIPEYLSSPAVIGKELLAMVMSGDLFSNAAASLYRSLLGFLLVAVVGIVLGIAAGYFKPIGVFFTPIVDVLNPVPKIALLPILMVWFGISDTTRVLLIFLTAFFPCFIATQDGVHGVKQVYVWAAQNMGASRIQILWKIILPAALPKIFDGLRVSLGLTFVMLFSSEMIGSSNGLGLGFMILTADMAGRTDLMFVSIFVIALLGFLFDRILLAVRARLLWWSENRG</sequence>
<dbReference type="AlphaFoldDB" id="A0A1I4CVI9"/>
<dbReference type="GO" id="GO:0005886">
    <property type="term" value="C:plasma membrane"/>
    <property type="evidence" value="ECO:0007669"/>
    <property type="project" value="UniProtKB-SubCell"/>
</dbReference>
<dbReference type="Pfam" id="PF00528">
    <property type="entry name" value="BPD_transp_1"/>
    <property type="match status" value="1"/>
</dbReference>
<evidence type="ECO:0000256" key="3">
    <source>
        <dbReference type="ARBA" id="ARBA00022475"/>
    </source>
</evidence>
<keyword evidence="2 7" id="KW-0813">Transport</keyword>
<feature type="transmembrane region" description="Helical" evidence="7">
    <location>
        <begin position="187"/>
        <end position="209"/>
    </location>
</feature>
<evidence type="ECO:0000313" key="9">
    <source>
        <dbReference type="EMBL" id="SFK83931.1"/>
    </source>
</evidence>
<organism evidence="9 10">
    <name type="scientific">Brevibacillus centrosporus</name>
    <dbReference type="NCBI Taxonomy" id="54910"/>
    <lineage>
        <taxon>Bacteria</taxon>
        <taxon>Bacillati</taxon>
        <taxon>Bacillota</taxon>
        <taxon>Bacilli</taxon>
        <taxon>Bacillales</taxon>
        <taxon>Paenibacillaceae</taxon>
        <taxon>Brevibacillus</taxon>
    </lineage>
</organism>
<dbReference type="STRING" id="1884381.SAMN05518846_12162"/>
<comment type="similarity">
    <text evidence="7">Belongs to the binding-protein-dependent transport system permease family.</text>
</comment>
<protein>
    <submittedName>
        <fullName evidence="9">NitT/TauT family transport system permease protein/taurine transport system permease protein</fullName>
    </submittedName>
</protein>
<dbReference type="PANTHER" id="PTHR30151:SF0">
    <property type="entry name" value="ABC TRANSPORTER PERMEASE PROTEIN MJ0413-RELATED"/>
    <property type="match status" value="1"/>
</dbReference>
<dbReference type="SUPFAM" id="SSF161098">
    <property type="entry name" value="MetI-like"/>
    <property type="match status" value="1"/>
</dbReference>
<accession>A0A1I4CVI9</accession>
<reference evidence="10" key="1">
    <citation type="submission" date="2016-10" db="EMBL/GenBank/DDBJ databases">
        <authorList>
            <person name="Varghese N."/>
            <person name="Submissions S."/>
        </authorList>
    </citation>
    <scope>NUCLEOTIDE SEQUENCE [LARGE SCALE GENOMIC DNA]</scope>
    <source>
        <strain evidence="10">OK042</strain>
    </source>
</reference>
<evidence type="ECO:0000256" key="6">
    <source>
        <dbReference type="ARBA" id="ARBA00023136"/>
    </source>
</evidence>
<feature type="domain" description="ABC transmembrane type-1" evidence="8">
    <location>
        <begin position="60"/>
        <end position="238"/>
    </location>
</feature>
<dbReference type="GeneID" id="301132730"/>
<dbReference type="PROSITE" id="PS50928">
    <property type="entry name" value="ABC_TM1"/>
    <property type="match status" value="1"/>
</dbReference>
<comment type="subcellular location">
    <subcellularLocation>
        <location evidence="1 7">Cell membrane</location>
        <topology evidence="1 7">Multi-pass membrane protein</topology>
    </subcellularLocation>
</comment>
<dbReference type="Gene3D" id="1.10.3720.10">
    <property type="entry name" value="MetI-like"/>
    <property type="match status" value="1"/>
</dbReference>
<dbReference type="EMBL" id="FORT01000021">
    <property type="protein sequence ID" value="SFK83931.1"/>
    <property type="molecule type" value="Genomic_DNA"/>
</dbReference>
<dbReference type="InterPro" id="IPR000515">
    <property type="entry name" value="MetI-like"/>
</dbReference>
<name>A0A1I4CVI9_9BACL</name>
<feature type="transmembrane region" description="Helical" evidence="7">
    <location>
        <begin position="9"/>
        <end position="29"/>
    </location>
</feature>
<evidence type="ECO:0000313" key="10">
    <source>
        <dbReference type="Proteomes" id="UP000198915"/>
    </source>
</evidence>
<dbReference type="CDD" id="cd06261">
    <property type="entry name" value="TM_PBP2"/>
    <property type="match status" value="1"/>
</dbReference>
<dbReference type="Proteomes" id="UP000198915">
    <property type="component" value="Unassembled WGS sequence"/>
</dbReference>
<keyword evidence="6 7" id="KW-0472">Membrane</keyword>
<keyword evidence="5 7" id="KW-1133">Transmembrane helix</keyword>
<keyword evidence="4 7" id="KW-0812">Transmembrane</keyword>
<feature type="transmembrane region" description="Helical" evidence="7">
    <location>
        <begin position="221"/>
        <end position="241"/>
    </location>
</feature>
<evidence type="ECO:0000256" key="4">
    <source>
        <dbReference type="ARBA" id="ARBA00022692"/>
    </source>
</evidence>
<dbReference type="GO" id="GO:0055085">
    <property type="term" value="P:transmembrane transport"/>
    <property type="evidence" value="ECO:0007669"/>
    <property type="project" value="InterPro"/>
</dbReference>
<gene>
    <name evidence="9" type="ORF">SAMN05518846_12162</name>
</gene>
<feature type="transmembrane region" description="Helical" evidence="7">
    <location>
        <begin position="65"/>
        <end position="84"/>
    </location>
</feature>